<comment type="similarity">
    <text evidence="2">Belongs to the plant DMP1 protein family.</text>
</comment>
<evidence type="ECO:0000256" key="5">
    <source>
        <dbReference type="ARBA" id="ARBA00023136"/>
    </source>
</evidence>
<dbReference type="PANTHER" id="PTHR31621">
    <property type="entry name" value="PROTEIN DMP3"/>
    <property type="match status" value="1"/>
</dbReference>
<feature type="transmembrane region" description="Helical" evidence="6">
    <location>
        <begin position="110"/>
        <end position="127"/>
    </location>
</feature>
<keyword evidence="4 6" id="KW-1133">Transmembrane helix</keyword>
<organism evidence="7 8">
    <name type="scientific">Carex littledalei</name>
    <dbReference type="NCBI Taxonomy" id="544730"/>
    <lineage>
        <taxon>Eukaryota</taxon>
        <taxon>Viridiplantae</taxon>
        <taxon>Streptophyta</taxon>
        <taxon>Embryophyta</taxon>
        <taxon>Tracheophyta</taxon>
        <taxon>Spermatophyta</taxon>
        <taxon>Magnoliopsida</taxon>
        <taxon>Liliopsida</taxon>
        <taxon>Poales</taxon>
        <taxon>Cyperaceae</taxon>
        <taxon>Cyperoideae</taxon>
        <taxon>Cariceae</taxon>
        <taxon>Carex</taxon>
        <taxon>Carex subgen. Euthyceras</taxon>
    </lineage>
</organism>
<evidence type="ECO:0000256" key="3">
    <source>
        <dbReference type="ARBA" id="ARBA00022692"/>
    </source>
</evidence>
<dbReference type="InterPro" id="IPR007770">
    <property type="entry name" value="DMP"/>
</dbReference>
<feature type="transmembrane region" description="Helical" evidence="6">
    <location>
        <begin position="49"/>
        <end position="68"/>
    </location>
</feature>
<dbReference type="GO" id="GO:0010256">
    <property type="term" value="P:endomembrane system organization"/>
    <property type="evidence" value="ECO:0007669"/>
    <property type="project" value="TreeGrafter"/>
</dbReference>
<keyword evidence="8" id="KW-1185">Reference proteome</keyword>
<evidence type="ECO:0000313" key="7">
    <source>
        <dbReference type="EMBL" id="KAF3329327.1"/>
    </source>
</evidence>
<protein>
    <submittedName>
        <fullName evidence="7">Uncharacterized protein</fullName>
    </submittedName>
</protein>
<evidence type="ECO:0000256" key="1">
    <source>
        <dbReference type="ARBA" id="ARBA00004141"/>
    </source>
</evidence>
<dbReference type="AlphaFoldDB" id="A0A833QZ48"/>
<dbReference type="GO" id="GO:0016020">
    <property type="term" value="C:membrane"/>
    <property type="evidence" value="ECO:0007669"/>
    <property type="project" value="UniProtKB-SubCell"/>
</dbReference>
<dbReference type="GO" id="GO:0005737">
    <property type="term" value="C:cytoplasm"/>
    <property type="evidence" value="ECO:0007669"/>
    <property type="project" value="UniProtKB-ARBA"/>
</dbReference>
<proteinExistence type="inferred from homology"/>
<dbReference type="EMBL" id="SWLB01000014">
    <property type="protein sequence ID" value="KAF3329327.1"/>
    <property type="molecule type" value="Genomic_DNA"/>
</dbReference>
<feature type="transmembrane region" description="Helical" evidence="6">
    <location>
        <begin position="178"/>
        <end position="196"/>
    </location>
</feature>
<sequence length="244" mass="27544">MANDDQETKLLIEPQIDSGSDSDHDSDNCTDEWSLMYILNLVLSGTARLNILLPTATILGFTIFAPLFTNDGHCKTINKWMTIVFISLCAASCIFFSLTDSFRSPTGRRIYYGIATWNGIWTFNARLRRRRVANLVDYRLRWMDMFHVVLSLLAFGTFAACHHNVVACYYTSVPRKVINSAPLVVGFWVSMLFVLFPSRRRGIGYPFLLRVGKFSTSRAETSFGSSIRNGLTFSFSRNQGPAGM</sequence>
<evidence type="ECO:0000256" key="2">
    <source>
        <dbReference type="ARBA" id="ARBA00008707"/>
    </source>
</evidence>
<name>A0A833QZ48_9POAL</name>
<reference evidence="7" key="1">
    <citation type="submission" date="2020-01" db="EMBL/GenBank/DDBJ databases">
        <title>Genome sequence of Kobresia littledalei, the first chromosome-level genome in the family Cyperaceae.</title>
        <authorList>
            <person name="Qu G."/>
        </authorList>
    </citation>
    <scope>NUCLEOTIDE SEQUENCE</scope>
    <source>
        <strain evidence="7">C.B.Clarke</strain>
        <tissue evidence="7">Leaf</tissue>
    </source>
</reference>
<evidence type="ECO:0000256" key="4">
    <source>
        <dbReference type="ARBA" id="ARBA00022989"/>
    </source>
</evidence>
<keyword evidence="3 6" id="KW-0812">Transmembrane</keyword>
<comment type="caution">
    <text evidence="7">The sequence shown here is derived from an EMBL/GenBank/DDBJ whole genome shotgun (WGS) entry which is preliminary data.</text>
</comment>
<feature type="transmembrane region" description="Helical" evidence="6">
    <location>
        <begin position="80"/>
        <end position="98"/>
    </location>
</feature>
<feature type="transmembrane region" description="Helical" evidence="6">
    <location>
        <begin position="148"/>
        <end position="172"/>
    </location>
</feature>
<dbReference type="OrthoDB" id="959867at2759"/>
<dbReference type="PANTHER" id="PTHR31621:SF37">
    <property type="entry name" value="OS01G0882400 PROTEIN"/>
    <property type="match status" value="1"/>
</dbReference>
<dbReference type="Proteomes" id="UP000623129">
    <property type="component" value="Unassembled WGS sequence"/>
</dbReference>
<evidence type="ECO:0000256" key="6">
    <source>
        <dbReference type="SAM" id="Phobius"/>
    </source>
</evidence>
<comment type="subcellular location">
    <subcellularLocation>
        <location evidence="1">Membrane</location>
        <topology evidence="1">Multi-pass membrane protein</topology>
    </subcellularLocation>
</comment>
<evidence type="ECO:0000313" key="8">
    <source>
        <dbReference type="Proteomes" id="UP000623129"/>
    </source>
</evidence>
<dbReference type="Pfam" id="PF05078">
    <property type="entry name" value="DUF679"/>
    <property type="match status" value="1"/>
</dbReference>
<gene>
    <name evidence="7" type="ORF">FCM35_KLT04658</name>
</gene>
<keyword evidence="5 6" id="KW-0472">Membrane</keyword>
<accession>A0A833QZ48</accession>